<organism evidence="1 2">
    <name type="scientific">Tothia fuscella</name>
    <dbReference type="NCBI Taxonomy" id="1048955"/>
    <lineage>
        <taxon>Eukaryota</taxon>
        <taxon>Fungi</taxon>
        <taxon>Dikarya</taxon>
        <taxon>Ascomycota</taxon>
        <taxon>Pezizomycotina</taxon>
        <taxon>Dothideomycetes</taxon>
        <taxon>Pleosporomycetidae</taxon>
        <taxon>Venturiales</taxon>
        <taxon>Cylindrosympodiaceae</taxon>
        <taxon>Tothia</taxon>
    </lineage>
</organism>
<proteinExistence type="predicted"/>
<dbReference type="EMBL" id="MU007044">
    <property type="protein sequence ID" value="KAF2429732.1"/>
    <property type="molecule type" value="Genomic_DNA"/>
</dbReference>
<reference evidence="1" key="1">
    <citation type="journal article" date="2020" name="Stud. Mycol.">
        <title>101 Dothideomycetes genomes: a test case for predicting lifestyles and emergence of pathogens.</title>
        <authorList>
            <person name="Haridas S."/>
            <person name="Albert R."/>
            <person name="Binder M."/>
            <person name="Bloem J."/>
            <person name="Labutti K."/>
            <person name="Salamov A."/>
            <person name="Andreopoulos B."/>
            <person name="Baker S."/>
            <person name="Barry K."/>
            <person name="Bills G."/>
            <person name="Bluhm B."/>
            <person name="Cannon C."/>
            <person name="Castanera R."/>
            <person name="Culley D."/>
            <person name="Daum C."/>
            <person name="Ezra D."/>
            <person name="Gonzalez J."/>
            <person name="Henrissat B."/>
            <person name="Kuo A."/>
            <person name="Liang C."/>
            <person name="Lipzen A."/>
            <person name="Lutzoni F."/>
            <person name="Magnuson J."/>
            <person name="Mondo S."/>
            <person name="Nolan M."/>
            <person name="Ohm R."/>
            <person name="Pangilinan J."/>
            <person name="Park H.-J."/>
            <person name="Ramirez L."/>
            <person name="Alfaro M."/>
            <person name="Sun H."/>
            <person name="Tritt A."/>
            <person name="Yoshinaga Y."/>
            <person name="Zwiers L.-H."/>
            <person name="Turgeon B."/>
            <person name="Goodwin S."/>
            <person name="Spatafora J."/>
            <person name="Crous P."/>
            <person name="Grigoriev I."/>
        </authorList>
    </citation>
    <scope>NUCLEOTIDE SEQUENCE</scope>
    <source>
        <strain evidence="1">CBS 130266</strain>
    </source>
</reference>
<name>A0A9P4NQD9_9PEZI</name>
<evidence type="ECO:0000313" key="2">
    <source>
        <dbReference type="Proteomes" id="UP000800235"/>
    </source>
</evidence>
<evidence type="ECO:0000313" key="1">
    <source>
        <dbReference type="EMBL" id="KAF2429732.1"/>
    </source>
</evidence>
<comment type="caution">
    <text evidence="1">The sequence shown here is derived from an EMBL/GenBank/DDBJ whole genome shotgun (WGS) entry which is preliminary data.</text>
</comment>
<accession>A0A9P4NQD9</accession>
<gene>
    <name evidence="1" type="ORF">EJ08DRAFT_661414</name>
</gene>
<dbReference type="AlphaFoldDB" id="A0A9P4NQD9"/>
<keyword evidence="2" id="KW-1185">Reference proteome</keyword>
<dbReference type="Proteomes" id="UP000800235">
    <property type="component" value="Unassembled WGS sequence"/>
</dbReference>
<protein>
    <submittedName>
        <fullName evidence="1">Uncharacterized protein</fullName>
    </submittedName>
</protein>
<sequence length="158" mass="17619">MEPPPPLKSTYGCNFFAGHANARALHWAFRAAAILKDMPLEEQCYIPEEDEYVPHVELFHAKFIDDLASCIVRIASQSCPGMILELFERRGFGSSSLENLKYARGEIDEVGILKIVVARAEEAGPRMVIGVFRVSEVHFASAQQSDAVEALLYPEFNC</sequence>